<feature type="compositionally biased region" description="Basic and acidic residues" evidence="1">
    <location>
        <begin position="276"/>
        <end position="285"/>
    </location>
</feature>
<proteinExistence type="predicted"/>
<protein>
    <submittedName>
        <fullName evidence="2">Uncharacterized protein</fullName>
    </submittedName>
</protein>
<sequence>MSRHTRQGTQFSPYDTFSPVDIPKLLRAGYTIHHTTVSLEELFEAAEAAADTRAQQFEDAEEDDGGSEWEEVDDSRPSTPEPQDPLETLHVDTDLGGSDPLSSGPAASGSGGGCAAHRAAYKRKHRAERRQKLAQSPFTRHTRPRNLPTHRVLPAKTSSFDARDFQTSEGGHWIGADVTVKLRLNTRERARSGPKSRESPKSRRLRELYELLAEGYEYLCLDGKNPLLILDPHGRIIVVFGGMPEDPEWLWVVCNATEAMKEAREEGFRTGAFSAEDSKHRRGDEFTPLTGGTSFGGGQKFAKAAERAKVQGSRPEIERGARKTIKRLAERRPAAEFWPT</sequence>
<keyword evidence="3" id="KW-1185">Reference proteome</keyword>
<accession>A0AAD6SGL2</accession>
<dbReference type="EMBL" id="JARJCM010000138">
    <property type="protein sequence ID" value="KAJ7026456.1"/>
    <property type="molecule type" value="Genomic_DNA"/>
</dbReference>
<comment type="caution">
    <text evidence="2">The sequence shown here is derived from an EMBL/GenBank/DDBJ whole genome shotgun (WGS) entry which is preliminary data.</text>
</comment>
<feature type="region of interest" description="Disordered" evidence="1">
    <location>
        <begin position="275"/>
        <end position="324"/>
    </location>
</feature>
<feature type="region of interest" description="Disordered" evidence="1">
    <location>
        <begin position="49"/>
        <end position="146"/>
    </location>
</feature>
<dbReference type="AlphaFoldDB" id="A0AAD6SGL2"/>
<feature type="compositionally biased region" description="Basic and acidic residues" evidence="1">
    <location>
        <begin position="303"/>
        <end position="324"/>
    </location>
</feature>
<feature type="compositionally biased region" description="Basic residues" evidence="1">
    <location>
        <begin position="119"/>
        <end position="129"/>
    </location>
</feature>
<organism evidence="2 3">
    <name type="scientific">Mycena alexandri</name>
    <dbReference type="NCBI Taxonomy" id="1745969"/>
    <lineage>
        <taxon>Eukaryota</taxon>
        <taxon>Fungi</taxon>
        <taxon>Dikarya</taxon>
        <taxon>Basidiomycota</taxon>
        <taxon>Agaricomycotina</taxon>
        <taxon>Agaricomycetes</taxon>
        <taxon>Agaricomycetidae</taxon>
        <taxon>Agaricales</taxon>
        <taxon>Marasmiineae</taxon>
        <taxon>Mycenaceae</taxon>
        <taxon>Mycena</taxon>
    </lineage>
</organism>
<feature type="compositionally biased region" description="Acidic residues" evidence="1">
    <location>
        <begin position="58"/>
        <end position="73"/>
    </location>
</feature>
<evidence type="ECO:0000313" key="2">
    <source>
        <dbReference type="EMBL" id="KAJ7026456.1"/>
    </source>
</evidence>
<feature type="compositionally biased region" description="Low complexity" evidence="1">
    <location>
        <begin position="94"/>
        <end position="108"/>
    </location>
</feature>
<gene>
    <name evidence="2" type="ORF">C8F04DRAFT_1190522</name>
</gene>
<evidence type="ECO:0000256" key="1">
    <source>
        <dbReference type="SAM" id="MobiDB-lite"/>
    </source>
</evidence>
<reference evidence="2" key="1">
    <citation type="submission" date="2023-03" db="EMBL/GenBank/DDBJ databases">
        <title>Massive genome expansion in bonnet fungi (Mycena s.s.) driven by repeated elements and novel gene families across ecological guilds.</title>
        <authorList>
            <consortium name="Lawrence Berkeley National Laboratory"/>
            <person name="Harder C.B."/>
            <person name="Miyauchi S."/>
            <person name="Viragh M."/>
            <person name="Kuo A."/>
            <person name="Thoen E."/>
            <person name="Andreopoulos B."/>
            <person name="Lu D."/>
            <person name="Skrede I."/>
            <person name="Drula E."/>
            <person name="Henrissat B."/>
            <person name="Morin E."/>
            <person name="Kohler A."/>
            <person name="Barry K."/>
            <person name="LaButti K."/>
            <person name="Morin E."/>
            <person name="Salamov A."/>
            <person name="Lipzen A."/>
            <person name="Mereny Z."/>
            <person name="Hegedus B."/>
            <person name="Baldrian P."/>
            <person name="Stursova M."/>
            <person name="Weitz H."/>
            <person name="Taylor A."/>
            <person name="Grigoriev I.V."/>
            <person name="Nagy L.G."/>
            <person name="Martin F."/>
            <person name="Kauserud H."/>
        </authorList>
    </citation>
    <scope>NUCLEOTIDE SEQUENCE</scope>
    <source>
        <strain evidence="2">CBHHK200</strain>
    </source>
</reference>
<name>A0AAD6SGL2_9AGAR</name>
<evidence type="ECO:0000313" key="3">
    <source>
        <dbReference type="Proteomes" id="UP001218188"/>
    </source>
</evidence>
<dbReference type="Proteomes" id="UP001218188">
    <property type="component" value="Unassembled WGS sequence"/>
</dbReference>